<organism evidence="5 6">
    <name type="scientific">Metabacillus lacus</name>
    <dbReference type="NCBI Taxonomy" id="1983721"/>
    <lineage>
        <taxon>Bacteria</taxon>
        <taxon>Bacillati</taxon>
        <taxon>Bacillota</taxon>
        <taxon>Bacilli</taxon>
        <taxon>Bacillales</taxon>
        <taxon>Bacillaceae</taxon>
        <taxon>Metabacillus</taxon>
    </lineage>
</organism>
<sequence>MGYISFHVPPFPVFIKGGEDRFNEGTKHFKRIYTVFDLLYVKKGLLYMTEDNREYTIKEGEYIILAPGLEHFGHKNSPRDTRIYWIHFTIPQSYLLAGTGHENWSDVQTREGDFEHPSSFHFKIPRYAEVVHRDFIEKILENLFSVTGQTPDFPLRQQLYFEELLVQLQKEALKIPTAAERVVEETLKFLQKHYQKDVRMEDLAKEIHFHPDYITRCMQKTLGMTPVHYVNVYRISQAKRLLATTDYKISAVAGEVGIEDSTYFSKLFKKIEGVSPLEFRKIVSRRRK</sequence>
<dbReference type="EMBL" id="WKKI01000036">
    <property type="protein sequence ID" value="MRX73498.1"/>
    <property type="molecule type" value="Genomic_DNA"/>
</dbReference>
<name>A0A7X2J2Q5_9BACI</name>
<evidence type="ECO:0000259" key="4">
    <source>
        <dbReference type="PROSITE" id="PS01124"/>
    </source>
</evidence>
<feature type="domain" description="HTH araC/xylS-type" evidence="4">
    <location>
        <begin position="184"/>
        <end position="282"/>
    </location>
</feature>
<dbReference type="InterPro" id="IPR037923">
    <property type="entry name" value="HTH-like"/>
</dbReference>
<dbReference type="InterPro" id="IPR018060">
    <property type="entry name" value="HTH_AraC"/>
</dbReference>
<keyword evidence="1" id="KW-0805">Transcription regulation</keyword>
<accession>A0A7X2J2Q5</accession>
<protein>
    <submittedName>
        <fullName evidence="5">AraC family transcriptional regulator</fullName>
    </submittedName>
</protein>
<dbReference type="PANTHER" id="PTHR43280">
    <property type="entry name" value="ARAC-FAMILY TRANSCRIPTIONAL REGULATOR"/>
    <property type="match status" value="1"/>
</dbReference>
<dbReference type="SUPFAM" id="SSF46689">
    <property type="entry name" value="Homeodomain-like"/>
    <property type="match status" value="2"/>
</dbReference>
<proteinExistence type="predicted"/>
<dbReference type="PANTHER" id="PTHR43280:SF30">
    <property type="entry name" value="MMSAB OPERON REGULATORY PROTEIN"/>
    <property type="match status" value="1"/>
</dbReference>
<comment type="caution">
    <text evidence="5">The sequence shown here is derived from an EMBL/GenBank/DDBJ whole genome shotgun (WGS) entry which is preliminary data.</text>
</comment>
<evidence type="ECO:0000313" key="6">
    <source>
        <dbReference type="Proteomes" id="UP000448867"/>
    </source>
</evidence>
<evidence type="ECO:0000256" key="3">
    <source>
        <dbReference type="ARBA" id="ARBA00023163"/>
    </source>
</evidence>
<dbReference type="GO" id="GO:0043565">
    <property type="term" value="F:sequence-specific DNA binding"/>
    <property type="evidence" value="ECO:0007669"/>
    <property type="project" value="InterPro"/>
</dbReference>
<dbReference type="Pfam" id="PF02311">
    <property type="entry name" value="AraC_binding"/>
    <property type="match status" value="1"/>
</dbReference>
<evidence type="ECO:0000256" key="2">
    <source>
        <dbReference type="ARBA" id="ARBA00023125"/>
    </source>
</evidence>
<dbReference type="RefSeq" id="WP_154308962.1">
    <property type="nucleotide sequence ID" value="NZ_WKKI01000036.1"/>
</dbReference>
<evidence type="ECO:0000256" key="1">
    <source>
        <dbReference type="ARBA" id="ARBA00023015"/>
    </source>
</evidence>
<gene>
    <name evidence="5" type="ORF">GJU40_15245</name>
</gene>
<dbReference type="AlphaFoldDB" id="A0A7X2J2Q5"/>
<dbReference type="SUPFAM" id="SSF51215">
    <property type="entry name" value="Regulatory protein AraC"/>
    <property type="match status" value="1"/>
</dbReference>
<dbReference type="Pfam" id="PF12833">
    <property type="entry name" value="HTH_18"/>
    <property type="match status" value="1"/>
</dbReference>
<keyword evidence="2" id="KW-0238">DNA-binding</keyword>
<reference evidence="5 6" key="1">
    <citation type="submission" date="2019-11" db="EMBL/GenBank/DDBJ databases">
        <title>Bacillus lacus genome.</title>
        <authorList>
            <person name="Allen C.J."/>
            <person name="Newman J.D."/>
        </authorList>
    </citation>
    <scope>NUCLEOTIDE SEQUENCE [LARGE SCALE GENOMIC DNA]</scope>
    <source>
        <strain evidence="5 6">KCTC 33946</strain>
    </source>
</reference>
<dbReference type="Gene3D" id="1.10.10.60">
    <property type="entry name" value="Homeodomain-like"/>
    <property type="match status" value="2"/>
</dbReference>
<evidence type="ECO:0000313" key="5">
    <source>
        <dbReference type="EMBL" id="MRX73498.1"/>
    </source>
</evidence>
<dbReference type="Proteomes" id="UP000448867">
    <property type="component" value="Unassembled WGS sequence"/>
</dbReference>
<keyword evidence="6" id="KW-1185">Reference proteome</keyword>
<dbReference type="GO" id="GO:0003700">
    <property type="term" value="F:DNA-binding transcription factor activity"/>
    <property type="evidence" value="ECO:0007669"/>
    <property type="project" value="InterPro"/>
</dbReference>
<dbReference type="PROSITE" id="PS01124">
    <property type="entry name" value="HTH_ARAC_FAMILY_2"/>
    <property type="match status" value="1"/>
</dbReference>
<dbReference type="InterPro" id="IPR003313">
    <property type="entry name" value="AraC-bd"/>
</dbReference>
<dbReference type="OrthoDB" id="192171at2"/>
<dbReference type="SMART" id="SM00342">
    <property type="entry name" value="HTH_ARAC"/>
    <property type="match status" value="1"/>
</dbReference>
<keyword evidence="3" id="KW-0804">Transcription</keyword>
<dbReference type="InterPro" id="IPR009057">
    <property type="entry name" value="Homeodomain-like_sf"/>
</dbReference>